<dbReference type="EMBL" id="BRXZ01002131">
    <property type="protein sequence ID" value="GMH55174.1"/>
    <property type="molecule type" value="Genomic_DNA"/>
</dbReference>
<reference evidence="9" key="1">
    <citation type="submission" date="2022-07" db="EMBL/GenBank/DDBJ databases">
        <title>Genome analysis of Parmales, a sister group of diatoms, reveals the evolutionary specialization of diatoms from phago-mixotrophs to photoautotrophs.</title>
        <authorList>
            <person name="Ban H."/>
            <person name="Sato S."/>
            <person name="Yoshikawa S."/>
            <person name="Kazumasa Y."/>
            <person name="Nakamura Y."/>
            <person name="Ichinomiya M."/>
            <person name="Saitoh K."/>
            <person name="Sato N."/>
            <person name="Blanc-Mathieu R."/>
            <person name="Endo H."/>
            <person name="Kuwata A."/>
            <person name="Ogata H."/>
        </authorList>
    </citation>
    <scope>NUCLEOTIDE SEQUENCE</scope>
</reference>
<accession>A0A9W7DT03</accession>
<dbReference type="SMART" id="SM00645">
    <property type="entry name" value="Pept_C1"/>
    <property type="match status" value="1"/>
</dbReference>
<organism evidence="9 10">
    <name type="scientific">Triparma retinervis</name>
    <dbReference type="NCBI Taxonomy" id="2557542"/>
    <lineage>
        <taxon>Eukaryota</taxon>
        <taxon>Sar</taxon>
        <taxon>Stramenopiles</taxon>
        <taxon>Ochrophyta</taxon>
        <taxon>Bolidophyceae</taxon>
        <taxon>Parmales</taxon>
        <taxon>Triparmaceae</taxon>
        <taxon>Triparma</taxon>
    </lineage>
</organism>
<gene>
    <name evidence="9" type="ORF">TrRE_jg4073</name>
</gene>
<evidence type="ECO:0000256" key="4">
    <source>
        <dbReference type="ARBA" id="ARBA00022989"/>
    </source>
</evidence>
<keyword evidence="3" id="KW-0812">Transmembrane</keyword>
<feature type="region of interest" description="Disordered" evidence="7">
    <location>
        <begin position="680"/>
        <end position="814"/>
    </location>
</feature>
<dbReference type="Proteomes" id="UP001165082">
    <property type="component" value="Unassembled WGS sequence"/>
</dbReference>
<dbReference type="GO" id="GO:0008234">
    <property type="term" value="F:cysteine-type peptidase activity"/>
    <property type="evidence" value="ECO:0007669"/>
    <property type="project" value="InterPro"/>
</dbReference>
<feature type="compositionally biased region" description="Low complexity" evidence="7">
    <location>
        <begin position="796"/>
        <end position="814"/>
    </location>
</feature>
<evidence type="ECO:0000256" key="2">
    <source>
        <dbReference type="ARBA" id="ARBA00008455"/>
    </source>
</evidence>
<evidence type="ECO:0000256" key="3">
    <source>
        <dbReference type="ARBA" id="ARBA00022692"/>
    </source>
</evidence>
<dbReference type="AlphaFoldDB" id="A0A9W7DT03"/>
<comment type="similarity">
    <text evidence="2">Belongs to the peptidase C1 family.</text>
</comment>
<dbReference type="OrthoDB" id="190265at2759"/>
<dbReference type="Pfam" id="PF00112">
    <property type="entry name" value="Peptidase_C1"/>
    <property type="match status" value="1"/>
</dbReference>
<dbReference type="Pfam" id="PF04193">
    <property type="entry name" value="PQ-loop"/>
    <property type="match status" value="1"/>
</dbReference>
<keyword evidence="10" id="KW-1185">Reference proteome</keyword>
<dbReference type="InterPro" id="IPR013128">
    <property type="entry name" value="Peptidase_C1A"/>
</dbReference>
<dbReference type="GO" id="GO:0006508">
    <property type="term" value="P:proteolysis"/>
    <property type="evidence" value="ECO:0007669"/>
    <property type="project" value="InterPro"/>
</dbReference>
<comment type="caution">
    <text evidence="9">The sequence shown here is derived from an EMBL/GenBank/DDBJ whole genome shotgun (WGS) entry which is preliminary data.</text>
</comment>
<evidence type="ECO:0000256" key="1">
    <source>
        <dbReference type="ARBA" id="ARBA00004141"/>
    </source>
</evidence>
<name>A0A9W7DT03_9STRA</name>
<feature type="compositionally biased region" description="Basic and acidic residues" evidence="7">
    <location>
        <begin position="779"/>
        <end position="790"/>
    </location>
</feature>
<comment type="subcellular location">
    <subcellularLocation>
        <location evidence="1">Membrane</location>
        <topology evidence="1">Multi-pass membrane protein</topology>
    </subcellularLocation>
</comment>
<dbReference type="SUPFAM" id="SSF54001">
    <property type="entry name" value="Cysteine proteinases"/>
    <property type="match status" value="1"/>
</dbReference>
<keyword evidence="6" id="KW-0865">Zymogen</keyword>
<evidence type="ECO:0000256" key="7">
    <source>
        <dbReference type="SAM" id="MobiDB-lite"/>
    </source>
</evidence>
<feature type="compositionally biased region" description="Pro residues" evidence="7">
    <location>
        <begin position="690"/>
        <end position="700"/>
    </location>
</feature>
<keyword evidence="4" id="KW-1133">Transmembrane helix</keyword>
<dbReference type="InterPro" id="IPR000668">
    <property type="entry name" value="Peptidase_C1A_C"/>
</dbReference>
<feature type="compositionally biased region" description="Low complexity" evidence="7">
    <location>
        <begin position="714"/>
        <end position="778"/>
    </location>
</feature>
<evidence type="ECO:0000313" key="9">
    <source>
        <dbReference type="EMBL" id="GMH55174.1"/>
    </source>
</evidence>
<evidence type="ECO:0000259" key="8">
    <source>
        <dbReference type="SMART" id="SM00645"/>
    </source>
</evidence>
<dbReference type="InterPro" id="IPR006603">
    <property type="entry name" value="PQ-loop_rpt"/>
</dbReference>
<dbReference type="Gene3D" id="3.90.70.10">
    <property type="entry name" value="Cysteine proteinases"/>
    <property type="match status" value="1"/>
</dbReference>
<evidence type="ECO:0000313" key="10">
    <source>
        <dbReference type="Proteomes" id="UP001165082"/>
    </source>
</evidence>
<feature type="domain" description="Peptidase C1A papain C-terminal" evidence="8">
    <location>
        <begin position="253"/>
        <end position="533"/>
    </location>
</feature>
<sequence length="814" mass="89021">MPIRAFGWVAVTLSLIYKFPQIYKLQVTRDTRGISVGSQIIQASAYGFYIIHGTLIGDPPVVLLGCTSLMQSLVLIVQYFCFKGTFEGKKDDDVKEVQALTMKFTAISLALLSAYVPCEASEIVRKPADDLYGKGSPTYARFIDSLNSYRHHAGKAVKSEYDEILDKFGNKSEDGKEKANNLLDKYGREADKVKGTILDYKDDLEDDAAAAAAAAADDDGDLSTYDHDSWKDFIPKDAKAAYENPHAYVKDLLPKTFSWRSHPSDGNVLTKNLNQHIPQYCGSCWAHGSMSTLADRVKLGRNALGGSALNGPELNPSIQAMIACGKDVAGSCDGGSAFGAWTWTKEAGGIPVDTCLAYAATNDYECKDPKDMCRNCMGKVAEPKGPEDYFCYAVSGEEDQTVPCFDDSCATHPYMTLGVGEMGVVCEGSVNSTKAEHDENIALMMLEIATRGPITCELDAGPMMSYVGGVLKGHGPSVDRDHIIEVTGWGTEGGDDYWEVRNSWGEYWGEQGFMKLLRGNDELGIEDRCFYVVPEGWGSKGGGTYTEYDKDKVAEYAATAVVKQWAKEMGFPMGIFGSSKDKLDAYCRPTGKYQKQSGWTPKQIRKRIGSGALAPRTRPTETHPGKECLICFEDFQWYNVTTCCGKVVCTECYLQVQNYTNDLPCSWCQKTGGTIRMESYRQAQEKATRSPPPPPPPPARTPSAPISTPPPTTPHGRTPDPTKATPSPTPSPGSFGSALDTYNRTRTRSRASSTDSDGQMESQSSHPHSLSSSPMLSSVEERRRLEDEIRMQVNGSRSYSSPSPPSRQRNGGGN</sequence>
<evidence type="ECO:0000256" key="6">
    <source>
        <dbReference type="ARBA" id="ARBA00023145"/>
    </source>
</evidence>
<dbReference type="PANTHER" id="PTHR12411">
    <property type="entry name" value="CYSTEINE PROTEASE FAMILY C1-RELATED"/>
    <property type="match status" value="1"/>
</dbReference>
<dbReference type="InterPro" id="IPR038765">
    <property type="entry name" value="Papain-like_cys_pep_sf"/>
</dbReference>
<dbReference type="GO" id="GO:0016020">
    <property type="term" value="C:membrane"/>
    <property type="evidence" value="ECO:0007669"/>
    <property type="project" value="UniProtKB-SubCell"/>
</dbReference>
<proteinExistence type="inferred from homology"/>
<protein>
    <recommendedName>
        <fullName evidence="8">Peptidase C1A papain C-terminal domain-containing protein</fullName>
    </recommendedName>
</protein>
<keyword evidence="5" id="KW-0472">Membrane</keyword>
<dbReference type="Gene3D" id="1.20.1280.290">
    <property type="match status" value="1"/>
</dbReference>
<feature type="non-terminal residue" evidence="9">
    <location>
        <position position="814"/>
    </location>
</feature>
<evidence type="ECO:0000256" key="5">
    <source>
        <dbReference type="ARBA" id="ARBA00023136"/>
    </source>
</evidence>